<proteinExistence type="predicted"/>
<sequence length="526" mass="59173">MKKFIYSAAILILISASGCKKWLDVNVNPNNPQVVSPNLYLGPMQTNLAFSQQYDGRYIGKYIQNWAENTASDTWDRHGYTFTSADPASEQWRTVYFLLGYNLIDMMRISEQEERWDLLGIGYCLKAIGWQHLTDTHGELILKQAFDQSRKTFDYDSQEDVYVEIQRLVDLAITNLKRTDGKVNQAYLASTDAIFQGNREKWLRFAYGLKALNLNHLSNKGAKYKPDDIIAAVDLAMTGNADNAKFKFSAAGSTSSNFYGPQRGNLTTFRQTNFFVNLMNGTQFGGAVDPRLKRLLFPSTDGNVYGIDPTFGYGTSTTTQRPLLTFWGTTASGANLSGNYVFNDKSSYPIMTYSELQFIKAEAAFRKGDKVTALDAYKKGIDAHIDFVNQANAESANSTVTQITAAEKTAFLASAAVPTDPANLKLGDIMLQKYIALWGWGINETWADLRRYHYIDADPSAPAATQVYRGFAIPAPDRLFSDNNNKPAYRLRPRYNSEWVWNIDAFEKIGGKRLDYHTIPIWIANP</sequence>
<evidence type="ECO:0000313" key="1">
    <source>
        <dbReference type="EMBL" id="NQX32876.1"/>
    </source>
</evidence>
<dbReference type="CDD" id="cd08977">
    <property type="entry name" value="SusD"/>
    <property type="match status" value="1"/>
</dbReference>
<dbReference type="Proteomes" id="UP000762110">
    <property type="component" value="Unassembled WGS sequence"/>
</dbReference>
<protein>
    <submittedName>
        <fullName evidence="1">SusD/RagB family nutrient-binding outer membrane lipoprotein</fullName>
    </submittedName>
</protein>
<dbReference type="SUPFAM" id="SSF48452">
    <property type="entry name" value="TPR-like"/>
    <property type="match status" value="1"/>
</dbReference>
<dbReference type="EMBL" id="JABMKV010000003">
    <property type="protein sequence ID" value="NQX32876.1"/>
    <property type="molecule type" value="Genomic_DNA"/>
</dbReference>
<dbReference type="PROSITE" id="PS51257">
    <property type="entry name" value="PROKAR_LIPOPROTEIN"/>
    <property type="match status" value="1"/>
</dbReference>
<accession>A0ABX2DIX6</accession>
<keyword evidence="1" id="KW-0449">Lipoprotein</keyword>
<organism evidence="1 2">
    <name type="scientific">Pedobacter boryungensis</name>
    <dbReference type="NCBI Taxonomy" id="869962"/>
    <lineage>
        <taxon>Bacteria</taxon>
        <taxon>Pseudomonadati</taxon>
        <taxon>Bacteroidota</taxon>
        <taxon>Sphingobacteriia</taxon>
        <taxon>Sphingobacteriales</taxon>
        <taxon>Sphingobacteriaceae</taxon>
        <taxon>Pedobacter</taxon>
    </lineage>
</organism>
<dbReference type="Gene3D" id="1.25.40.390">
    <property type="match status" value="1"/>
</dbReference>
<comment type="caution">
    <text evidence="1">The sequence shown here is derived from an EMBL/GenBank/DDBJ whole genome shotgun (WGS) entry which is preliminary data.</text>
</comment>
<keyword evidence="2" id="KW-1185">Reference proteome</keyword>
<dbReference type="Pfam" id="PF12771">
    <property type="entry name" value="SusD-like_2"/>
    <property type="match status" value="1"/>
</dbReference>
<reference evidence="1 2" key="1">
    <citation type="submission" date="2020-05" db="EMBL/GenBank/DDBJ databases">
        <title>Description of Pedobacter foliorum sp. nov.</title>
        <authorList>
            <person name="Qi S."/>
            <person name="Carlier A."/>
            <person name="Cnockaert M."/>
            <person name="Vandamme P."/>
        </authorList>
    </citation>
    <scope>NUCLEOTIDE SEQUENCE [LARGE SCALE GENOMIC DNA]</scope>
    <source>
        <strain evidence="1 2">LMG 31300</strain>
    </source>
</reference>
<gene>
    <name evidence="1" type="ORF">HQN85_14135</name>
</gene>
<name>A0ABX2DIX6_9SPHI</name>
<dbReference type="InterPro" id="IPR041662">
    <property type="entry name" value="SusD-like_2"/>
</dbReference>
<evidence type="ECO:0000313" key="2">
    <source>
        <dbReference type="Proteomes" id="UP000762110"/>
    </source>
</evidence>
<dbReference type="InterPro" id="IPR011990">
    <property type="entry name" value="TPR-like_helical_dom_sf"/>
</dbReference>
<dbReference type="RefSeq" id="WP_173273394.1">
    <property type="nucleotide sequence ID" value="NZ_JABMKV010000003.1"/>
</dbReference>